<reference evidence="1" key="1">
    <citation type="journal article" date="2020" name="Stud. Mycol.">
        <title>101 Dothideomycetes genomes: a test case for predicting lifestyles and emergence of pathogens.</title>
        <authorList>
            <person name="Haridas S."/>
            <person name="Albert R."/>
            <person name="Binder M."/>
            <person name="Bloem J."/>
            <person name="Labutti K."/>
            <person name="Salamov A."/>
            <person name="Andreopoulos B."/>
            <person name="Baker S."/>
            <person name="Barry K."/>
            <person name="Bills G."/>
            <person name="Bluhm B."/>
            <person name="Cannon C."/>
            <person name="Castanera R."/>
            <person name="Culley D."/>
            <person name="Daum C."/>
            <person name="Ezra D."/>
            <person name="Gonzalez J."/>
            <person name="Henrissat B."/>
            <person name="Kuo A."/>
            <person name="Liang C."/>
            <person name="Lipzen A."/>
            <person name="Lutzoni F."/>
            <person name="Magnuson J."/>
            <person name="Mondo S."/>
            <person name="Nolan M."/>
            <person name="Ohm R."/>
            <person name="Pangilinan J."/>
            <person name="Park H.-J."/>
            <person name="Ramirez L."/>
            <person name="Alfaro M."/>
            <person name="Sun H."/>
            <person name="Tritt A."/>
            <person name="Yoshinaga Y."/>
            <person name="Zwiers L.-H."/>
            <person name="Turgeon B."/>
            <person name="Goodwin S."/>
            <person name="Spatafora J."/>
            <person name="Crous P."/>
            <person name="Grigoriev I."/>
        </authorList>
    </citation>
    <scope>NUCLEOTIDE SEQUENCE</scope>
    <source>
        <strain evidence="1">CBS 119925</strain>
    </source>
</reference>
<accession>A0A6A6UVK4</accession>
<dbReference type="EMBL" id="MU006621">
    <property type="protein sequence ID" value="KAF2741873.1"/>
    <property type="molecule type" value="Genomic_DNA"/>
</dbReference>
<gene>
    <name evidence="1" type="ORF">M011DRAFT_314616</name>
</gene>
<keyword evidence="2" id="KW-1185">Reference proteome</keyword>
<evidence type="ECO:0000313" key="2">
    <source>
        <dbReference type="Proteomes" id="UP000799440"/>
    </source>
</evidence>
<name>A0A6A6UVK4_9PLEO</name>
<sequence>MDCWQDGVSGVFSRSCCHLAENRFKGARMLAADLDFDSEAQADMDASRMPRTSGGFAVTAANCTTHETGYQAGRGRLHLIPPVCSDSTTAQMTSPKAATQALAAVEKPRCRATATAQSRATATVSIRDLLQRSGQSCRLLLNGEARVRRVLWRQRPS</sequence>
<dbReference type="Proteomes" id="UP000799440">
    <property type="component" value="Unassembled WGS sequence"/>
</dbReference>
<proteinExistence type="predicted"/>
<dbReference type="AlphaFoldDB" id="A0A6A6UVK4"/>
<protein>
    <submittedName>
        <fullName evidence="1">Uncharacterized protein</fullName>
    </submittedName>
</protein>
<organism evidence="1 2">
    <name type="scientific">Sporormia fimetaria CBS 119925</name>
    <dbReference type="NCBI Taxonomy" id="1340428"/>
    <lineage>
        <taxon>Eukaryota</taxon>
        <taxon>Fungi</taxon>
        <taxon>Dikarya</taxon>
        <taxon>Ascomycota</taxon>
        <taxon>Pezizomycotina</taxon>
        <taxon>Dothideomycetes</taxon>
        <taxon>Pleosporomycetidae</taxon>
        <taxon>Pleosporales</taxon>
        <taxon>Sporormiaceae</taxon>
        <taxon>Sporormia</taxon>
    </lineage>
</organism>
<evidence type="ECO:0000313" key="1">
    <source>
        <dbReference type="EMBL" id="KAF2741873.1"/>
    </source>
</evidence>